<gene>
    <name evidence="2" type="ORF">LSALG_LOCUS39695</name>
</gene>
<evidence type="ECO:0000313" key="2">
    <source>
        <dbReference type="EMBL" id="CAI9301117.1"/>
    </source>
</evidence>
<reference evidence="2" key="1">
    <citation type="submission" date="2023-04" db="EMBL/GenBank/DDBJ databases">
        <authorList>
            <person name="Vijverberg K."/>
            <person name="Xiong W."/>
            <person name="Schranz E."/>
        </authorList>
    </citation>
    <scope>NUCLEOTIDE SEQUENCE</scope>
</reference>
<keyword evidence="3" id="KW-1185">Reference proteome</keyword>
<dbReference type="Proteomes" id="UP001177003">
    <property type="component" value="Chromosome 9"/>
</dbReference>
<name>A0AA36A0Q2_LACSI</name>
<dbReference type="EMBL" id="OX465085">
    <property type="protein sequence ID" value="CAI9301117.1"/>
    <property type="molecule type" value="Genomic_DNA"/>
</dbReference>
<evidence type="ECO:0000313" key="3">
    <source>
        <dbReference type="Proteomes" id="UP001177003"/>
    </source>
</evidence>
<evidence type="ECO:0000256" key="1">
    <source>
        <dbReference type="SAM" id="MobiDB-lite"/>
    </source>
</evidence>
<proteinExistence type="predicted"/>
<dbReference type="AlphaFoldDB" id="A0AA36A0Q2"/>
<sequence length="235" mass="27478">MANRPTRYQPGSRYDFPWYTIPRNVGPEIYTRWNAKLDWLKQRKVHVLAMELVIEFLARVSFARKDGIYADNNLTFCLGDERHALSLADFALRMEIYLPSEVHSESCQQYIAVYDKGTAQESDIFSSVHRLLHRLITKTINQQQERDTCPTIDVFFLWALTSDNTHVDLPFLLVDFLAIQAEKDRRESPVYGDDTPRGRVPRWVRQMGNEPKGEEPPVFPTNDEMPMNPYCYEEV</sequence>
<accession>A0AA36A0Q2</accession>
<protein>
    <submittedName>
        <fullName evidence="2">Uncharacterized protein</fullName>
    </submittedName>
</protein>
<feature type="region of interest" description="Disordered" evidence="1">
    <location>
        <begin position="185"/>
        <end position="227"/>
    </location>
</feature>
<organism evidence="2 3">
    <name type="scientific">Lactuca saligna</name>
    <name type="common">Willowleaf lettuce</name>
    <dbReference type="NCBI Taxonomy" id="75948"/>
    <lineage>
        <taxon>Eukaryota</taxon>
        <taxon>Viridiplantae</taxon>
        <taxon>Streptophyta</taxon>
        <taxon>Embryophyta</taxon>
        <taxon>Tracheophyta</taxon>
        <taxon>Spermatophyta</taxon>
        <taxon>Magnoliopsida</taxon>
        <taxon>eudicotyledons</taxon>
        <taxon>Gunneridae</taxon>
        <taxon>Pentapetalae</taxon>
        <taxon>asterids</taxon>
        <taxon>campanulids</taxon>
        <taxon>Asterales</taxon>
        <taxon>Asteraceae</taxon>
        <taxon>Cichorioideae</taxon>
        <taxon>Cichorieae</taxon>
        <taxon>Lactucinae</taxon>
        <taxon>Lactuca</taxon>
    </lineage>
</organism>